<evidence type="ECO:0000256" key="2">
    <source>
        <dbReference type="ARBA" id="ARBA00013855"/>
    </source>
</evidence>
<accession>A0A0B6WVD8</accession>
<dbReference type="AlphaFoldDB" id="A0A0B6WVD8"/>
<dbReference type="STRING" id="454194.PYK22_01251"/>
<dbReference type="InterPro" id="IPR042175">
    <property type="entry name" value="Cell/Rod_MreC_2"/>
</dbReference>
<dbReference type="Gene3D" id="2.40.10.340">
    <property type="entry name" value="Rod shape-determining protein MreC, domain 1"/>
    <property type="match status" value="1"/>
</dbReference>
<dbReference type="RefSeq" id="WP_060635399.1">
    <property type="nucleotide sequence ID" value="NZ_CBXV010000004.1"/>
</dbReference>
<dbReference type="InterPro" id="IPR007221">
    <property type="entry name" value="MreC"/>
</dbReference>
<dbReference type="EMBL" id="CBXV010000004">
    <property type="protein sequence ID" value="CDM65253.1"/>
    <property type="molecule type" value="Genomic_DNA"/>
</dbReference>
<sequence>MLSQREIRQRAPLWLGALLAINFALMTIDARDPVTKQRLIRVWAQAIIAPVERVATSLFGSASAAVRYVVDLHRAAYENEQLRRSLAATEAELRELRAARDENERLKSLLELKEQSQYRVVPARVIARDPSAWFDTIIINRGRASGVELQMPVVTSDGLVGRVVATSPWTAQVMLITDERSGVGAIVGQLGSSSAIGVVRGSEEHNGLLKMLYVSGLETVNIGDYVISTGQDGIYPPGLKIGTVVEVKPGAATTTHEILLKPSARIESLEEVAVLLYHPERPEMDRSLPNVEKKGR</sequence>
<keyword evidence="7" id="KW-0472">Membrane</keyword>
<organism evidence="9 10">
    <name type="scientific">Pyrinomonas methylaliphatogenes</name>
    <dbReference type="NCBI Taxonomy" id="454194"/>
    <lineage>
        <taxon>Bacteria</taxon>
        <taxon>Pseudomonadati</taxon>
        <taxon>Acidobacteriota</taxon>
        <taxon>Blastocatellia</taxon>
        <taxon>Blastocatellales</taxon>
        <taxon>Pyrinomonadaceae</taxon>
        <taxon>Pyrinomonas</taxon>
    </lineage>
</organism>
<evidence type="ECO:0000256" key="3">
    <source>
        <dbReference type="ARBA" id="ARBA00022960"/>
    </source>
</evidence>
<proteinExistence type="inferred from homology"/>
<evidence type="ECO:0000256" key="5">
    <source>
        <dbReference type="PIRNR" id="PIRNR038471"/>
    </source>
</evidence>
<dbReference type="PANTHER" id="PTHR34138:SF1">
    <property type="entry name" value="CELL SHAPE-DETERMINING PROTEIN MREC"/>
    <property type="match status" value="1"/>
</dbReference>
<keyword evidence="6" id="KW-0175">Coiled coil</keyword>
<comment type="similarity">
    <text evidence="1 5">Belongs to the MreC family.</text>
</comment>
<evidence type="ECO:0000313" key="10">
    <source>
        <dbReference type="Proteomes" id="UP000031518"/>
    </source>
</evidence>
<dbReference type="NCBIfam" id="TIGR00219">
    <property type="entry name" value="mreC"/>
    <property type="match status" value="1"/>
</dbReference>
<dbReference type="GO" id="GO:0005886">
    <property type="term" value="C:plasma membrane"/>
    <property type="evidence" value="ECO:0007669"/>
    <property type="project" value="TreeGrafter"/>
</dbReference>
<keyword evidence="3 5" id="KW-0133">Cell shape</keyword>
<dbReference type="GO" id="GO:0008360">
    <property type="term" value="P:regulation of cell shape"/>
    <property type="evidence" value="ECO:0007669"/>
    <property type="project" value="UniProtKB-KW"/>
</dbReference>
<dbReference type="PIRSF" id="PIRSF038471">
    <property type="entry name" value="MreC"/>
    <property type="match status" value="1"/>
</dbReference>
<comment type="function">
    <text evidence="5">Involved in formation and maintenance of cell shape.</text>
</comment>
<evidence type="ECO:0000256" key="7">
    <source>
        <dbReference type="SAM" id="Phobius"/>
    </source>
</evidence>
<dbReference type="Proteomes" id="UP000031518">
    <property type="component" value="Unassembled WGS sequence"/>
</dbReference>
<gene>
    <name evidence="9" type="ORF">PYK22_01251</name>
</gene>
<evidence type="ECO:0000313" key="9">
    <source>
        <dbReference type="EMBL" id="CDM65253.1"/>
    </source>
</evidence>
<dbReference type="Gene3D" id="2.40.10.350">
    <property type="entry name" value="Rod shape-determining protein MreC, domain 2"/>
    <property type="match status" value="1"/>
</dbReference>
<keyword evidence="10" id="KW-1185">Reference proteome</keyword>
<evidence type="ECO:0000259" key="8">
    <source>
        <dbReference type="Pfam" id="PF04085"/>
    </source>
</evidence>
<dbReference type="InterPro" id="IPR055342">
    <property type="entry name" value="MreC_beta-barrel_core"/>
</dbReference>
<evidence type="ECO:0000256" key="1">
    <source>
        <dbReference type="ARBA" id="ARBA00009369"/>
    </source>
</evidence>
<dbReference type="InterPro" id="IPR042177">
    <property type="entry name" value="Cell/Rod_1"/>
</dbReference>
<keyword evidence="7" id="KW-1133">Transmembrane helix</keyword>
<evidence type="ECO:0000256" key="4">
    <source>
        <dbReference type="ARBA" id="ARBA00032089"/>
    </source>
</evidence>
<feature type="coiled-coil region" evidence="6">
    <location>
        <begin position="72"/>
        <end position="116"/>
    </location>
</feature>
<name>A0A0B6WVD8_9BACT</name>
<reference evidence="9 10" key="2">
    <citation type="submission" date="2015-01" db="EMBL/GenBank/DDBJ databases">
        <title>Complete genome sequence of Pyrinomonas methylaliphatogenes type strain K22T.</title>
        <authorList>
            <person name="Lee K.C.Y."/>
            <person name="Power J.F."/>
            <person name="Dunfield P.F."/>
            <person name="Morgan X.C."/>
            <person name="Huttenhower C."/>
            <person name="Stott M.B."/>
        </authorList>
    </citation>
    <scope>NUCLEOTIDE SEQUENCE [LARGE SCALE GENOMIC DNA]</scope>
    <source>
        <strain evidence="9 10">K22</strain>
    </source>
</reference>
<dbReference type="PANTHER" id="PTHR34138">
    <property type="entry name" value="CELL SHAPE-DETERMINING PROTEIN MREC"/>
    <property type="match status" value="1"/>
</dbReference>
<evidence type="ECO:0000256" key="6">
    <source>
        <dbReference type="SAM" id="Coils"/>
    </source>
</evidence>
<protein>
    <recommendedName>
        <fullName evidence="2 5">Cell shape-determining protein MreC</fullName>
    </recommendedName>
    <alternativeName>
        <fullName evidence="4 5">Cell shape protein MreC</fullName>
    </alternativeName>
</protein>
<feature type="transmembrane region" description="Helical" evidence="7">
    <location>
        <begin position="12"/>
        <end position="28"/>
    </location>
</feature>
<feature type="domain" description="Rod shape-determining protein MreC beta-barrel core" evidence="8">
    <location>
        <begin position="125"/>
        <end position="275"/>
    </location>
</feature>
<dbReference type="Pfam" id="PF04085">
    <property type="entry name" value="MreC"/>
    <property type="match status" value="1"/>
</dbReference>
<dbReference type="OrthoDB" id="9792313at2"/>
<keyword evidence="7" id="KW-0812">Transmembrane</keyword>
<reference evidence="9 10" key="1">
    <citation type="submission" date="2013-12" db="EMBL/GenBank/DDBJ databases">
        <authorList>
            <person name="Stott M."/>
        </authorList>
    </citation>
    <scope>NUCLEOTIDE SEQUENCE [LARGE SCALE GENOMIC DNA]</scope>
    <source>
        <strain evidence="9 10">K22</strain>
    </source>
</reference>